<dbReference type="InterPro" id="IPR000683">
    <property type="entry name" value="Gfo/Idh/MocA-like_OxRdtase_N"/>
</dbReference>
<dbReference type="Gene3D" id="3.40.50.720">
    <property type="entry name" value="NAD(P)-binding Rossmann-like Domain"/>
    <property type="match status" value="1"/>
</dbReference>
<organism evidence="3">
    <name type="scientific">Aureoumbra lagunensis</name>
    <dbReference type="NCBI Taxonomy" id="44058"/>
    <lineage>
        <taxon>Eukaryota</taxon>
        <taxon>Sar</taxon>
        <taxon>Stramenopiles</taxon>
        <taxon>Ochrophyta</taxon>
        <taxon>Pelagophyceae</taxon>
        <taxon>Pelagomonadales</taxon>
        <taxon>Aureoumbra</taxon>
    </lineage>
</organism>
<dbReference type="PANTHER" id="PTHR46368">
    <property type="match status" value="1"/>
</dbReference>
<dbReference type="GO" id="GO:0000166">
    <property type="term" value="F:nucleotide binding"/>
    <property type="evidence" value="ECO:0007669"/>
    <property type="project" value="InterPro"/>
</dbReference>
<feature type="region of interest" description="Disordered" evidence="1">
    <location>
        <begin position="413"/>
        <end position="491"/>
    </location>
</feature>
<reference evidence="3" key="1">
    <citation type="submission" date="2021-01" db="EMBL/GenBank/DDBJ databases">
        <authorList>
            <person name="Corre E."/>
            <person name="Pelletier E."/>
            <person name="Niang G."/>
            <person name="Scheremetjew M."/>
            <person name="Finn R."/>
            <person name="Kale V."/>
            <person name="Holt S."/>
            <person name="Cochrane G."/>
            <person name="Meng A."/>
            <person name="Brown T."/>
            <person name="Cohen L."/>
        </authorList>
    </citation>
    <scope>NUCLEOTIDE SEQUENCE</scope>
    <source>
        <strain evidence="3">CCMP1510</strain>
    </source>
</reference>
<sequence length="491" mass="54337">MSSVLRLGVLGIEGPNARAIVDAANISSSVNIAAVAGLDVDEVTEFCQEEGIELRARQFANFEDLLECEEVDAIYVNLATRLHKDWVIACAASGKHILLEHPMAMDVAEARIMVEACRRCQVALLETTAFLHHPRTKAIVQRIAEYRLVPDRIEVCLAFPASDQFLDGLREDDEDPLGVAGDLGWFAARWGILLFDVPALAVSARRTGQDLLPNRPLAALCHERGQKEHFNDYNTMSHQTRKDHSINLSPPAEVQAIVAFGNGRELHMHCSYRLAFRQRLEILQSHSKTLTCNDCLYPARGAEVPATYFLQTHANPPLQDLDHILLATTQEIQTPLKDQRICMLDAFAELCLFNHREDIQAKRQAHFDAAINTQLIINAILVSANNSGALVTANLPANTSSPIPAVLSRPRTLSNQASNDNDFDSRTRHNGIGDAQHHSRPLPPEKINSNGVIRTIPNTNYHHHSSNTSNQCVSPSSSTTAKKRKQRPVGQ</sequence>
<feature type="domain" description="Gfo/Idh/MocA-like oxidoreductase N-terminal" evidence="2">
    <location>
        <begin position="6"/>
        <end position="124"/>
    </location>
</feature>
<gene>
    <name evidence="3" type="ORF">ALAG00032_LOCUS1955</name>
</gene>
<name>A0A7S3JQ29_9STRA</name>
<evidence type="ECO:0000256" key="1">
    <source>
        <dbReference type="SAM" id="MobiDB-lite"/>
    </source>
</evidence>
<proteinExistence type="predicted"/>
<dbReference type="InterPro" id="IPR036291">
    <property type="entry name" value="NAD(P)-bd_dom_sf"/>
</dbReference>
<evidence type="ECO:0000259" key="2">
    <source>
        <dbReference type="Pfam" id="PF01408"/>
    </source>
</evidence>
<evidence type="ECO:0000313" key="3">
    <source>
        <dbReference type="EMBL" id="CAE0361222.1"/>
    </source>
</evidence>
<dbReference type="PANTHER" id="PTHR46368:SF4">
    <property type="entry name" value="OS10G0403700 PROTEIN"/>
    <property type="match status" value="1"/>
</dbReference>
<dbReference type="SUPFAM" id="SSF51735">
    <property type="entry name" value="NAD(P)-binding Rossmann-fold domains"/>
    <property type="match status" value="1"/>
</dbReference>
<dbReference type="EMBL" id="HBIJ01002840">
    <property type="protein sequence ID" value="CAE0361222.1"/>
    <property type="molecule type" value="Transcribed_RNA"/>
</dbReference>
<dbReference type="Gene3D" id="3.30.360.10">
    <property type="entry name" value="Dihydrodipicolinate Reductase, domain 2"/>
    <property type="match status" value="1"/>
</dbReference>
<protein>
    <recommendedName>
        <fullName evidence="2">Gfo/Idh/MocA-like oxidoreductase N-terminal domain-containing protein</fullName>
    </recommendedName>
</protein>
<dbReference type="Pfam" id="PF01408">
    <property type="entry name" value="GFO_IDH_MocA"/>
    <property type="match status" value="1"/>
</dbReference>
<accession>A0A7S3JQ29</accession>
<dbReference type="AlphaFoldDB" id="A0A7S3JQ29"/>
<feature type="compositionally biased region" description="Basic residues" evidence="1">
    <location>
        <begin position="481"/>
        <end position="491"/>
    </location>
</feature>
<feature type="compositionally biased region" description="Polar residues" evidence="1">
    <location>
        <begin position="447"/>
        <end position="480"/>
    </location>
</feature>